<protein>
    <submittedName>
        <fullName evidence="1">Uncharacterized protein</fullName>
    </submittedName>
</protein>
<dbReference type="Proteomes" id="UP000253410">
    <property type="component" value="Unassembled WGS sequence"/>
</dbReference>
<comment type="caution">
    <text evidence="1">The sequence shown here is derived from an EMBL/GenBank/DDBJ whole genome shotgun (WGS) entry which is preliminary data.</text>
</comment>
<proteinExistence type="predicted"/>
<gene>
    <name evidence="1" type="ORF">DF182_18575</name>
</gene>
<accession>A0A365XRC4</accession>
<dbReference type="RefSeq" id="WP_113617327.1">
    <property type="nucleotide sequence ID" value="NZ_QFFJ01000002.1"/>
</dbReference>
<sequence>MHNPLVLLSAALVSALLREGFTIFVRQSYPAGESPSDAHIKEVLLITPYKDIGAANAHFQHIRFDRRKYIYQSFHPEEVEKLYTAASQPTGYKIYVALIAGDKQTPDAQLAPVVRQYISRHTQWPPEKTNATLCLHYGDLYISLRYQHEELKVPLPAIES</sequence>
<evidence type="ECO:0000313" key="2">
    <source>
        <dbReference type="Proteomes" id="UP000253410"/>
    </source>
</evidence>
<keyword evidence="2" id="KW-1185">Reference proteome</keyword>
<dbReference type="OrthoDB" id="678195at2"/>
<organism evidence="1 2">
    <name type="scientific">Chitinophaga flava</name>
    <dbReference type="NCBI Taxonomy" id="2259036"/>
    <lineage>
        <taxon>Bacteria</taxon>
        <taxon>Pseudomonadati</taxon>
        <taxon>Bacteroidota</taxon>
        <taxon>Chitinophagia</taxon>
        <taxon>Chitinophagales</taxon>
        <taxon>Chitinophagaceae</taxon>
        <taxon>Chitinophaga</taxon>
    </lineage>
</organism>
<name>A0A365XRC4_9BACT</name>
<reference evidence="1 2" key="1">
    <citation type="submission" date="2018-05" db="EMBL/GenBank/DDBJ databases">
        <title>Chitinophaga sp. K3CV102501T nov., isolated from isolated from a monsoon evergreen broad-leaved forest soil.</title>
        <authorList>
            <person name="Lv Y."/>
        </authorList>
    </citation>
    <scope>NUCLEOTIDE SEQUENCE [LARGE SCALE GENOMIC DNA]</scope>
    <source>
        <strain evidence="1 2">GDMCC 1.1325</strain>
    </source>
</reference>
<dbReference type="AlphaFoldDB" id="A0A365XRC4"/>
<evidence type="ECO:0000313" key="1">
    <source>
        <dbReference type="EMBL" id="RBL88581.1"/>
    </source>
</evidence>
<dbReference type="EMBL" id="QFFJ01000002">
    <property type="protein sequence ID" value="RBL88581.1"/>
    <property type="molecule type" value="Genomic_DNA"/>
</dbReference>